<reference evidence="1" key="1">
    <citation type="submission" date="2021-02" db="EMBL/GenBank/DDBJ databases">
        <authorList>
            <person name="Nowell W R."/>
        </authorList>
    </citation>
    <scope>NUCLEOTIDE SEQUENCE</scope>
</reference>
<evidence type="ECO:0000313" key="1">
    <source>
        <dbReference type="EMBL" id="CAF1307305.1"/>
    </source>
</evidence>
<gene>
    <name evidence="2" type="ORF">EDS130_LOCUS33998</name>
    <name evidence="1" type="ORF">XAT740_LOCUS29190</name>
</gene>
<dbReference type="Proteomes" id="UP000663828">
    <property type="component" value="Unassembled WGS sequence"/>
</dbReference>
<dbReference type="EMBL" id="CAJNOR010002531">
    <property type="protein sequence ID" value="CAF1307305.1"/>
    <property type="molecule type" value="Genomic_DNA"/>
</dbReference>
<dbReference type="Proteomes" id="UP000663852">
    <property type="component" value="Unassembled WGS sequence"/>
</dbReference>
<protein>
    <submittedName>
        <fullName evidence="1">Uncharacterized protein</fullName>
    </submittedName>
</protein>
<dbReference type="InterPro" id="IPR036397">
    <property type="entry name" value="RNaseH_sf"/>
</dbReference>
<comment type="caution">
    <text evidence="1">The sequence shown here is derived from an EMBL/GenBank/DDBJ whole genome shotgun (WGS) entry which is preliminary data.</text>
</comment>
<dbReference type="GO" id="GO:0003676">
    <property type="term" value="F:nucleic acid binding"/>
    <property type="evidence" value="ECO:0007669"/>
    <property type="project" value="InterPro"/>
</dbReference>
<evidence type="ECO:0000313" key="2">
    <source>
        <dbReference type="EMBL" id="CAF1364156.1"/>
    </source>
</evidence>
<proteinExistence type="predicted"/>
<organism evidence="1 3">
    <name type="scientific">Adineta ricciae</name>
    <name type="common">Rotifer</name>
    <dbReference type="NCBI Taxonomy" id="249248"/>
    <lineage>
        <taxon>Eukaryota</taxon>
        <taxon>Metazoa</taxon>
        <taxon>Spiralia</taxon>
        <taxon>Gnathifera</taxon>
        <taxon>Rotifera</taxon>
        <taxon>Eurotatoria</taxon>
        <taxon>Bdelloidea</taxon>
        <taxon>Adinetida</taxon>
        <taxon>Adinetidae</taxon>
        <taxon>Adineta</taxon>
    </lineage>
</organism>
<evidence type="ECO:0000313" key="3">
    <source>
        <dbReference type="Proteomes" id="UP000663828"/>
    </source>
</evidence>
<sequence length="329" mass="38830">MAGTYDNEQQRIADRIKCIAFREARDAGAAFITRQWIADKIHRLTRFATQWWEKAYDKCFADYSECGRNLKLSQDSQNIILNASGKQKKKPLKTETNISDRLWLCDWLKNWTQEDFLHLAPADEFYVWSVRKPNYQNDRIWAKSIKDIEEHERYREMVKNQACIGIFILFTAKKLLSVIKDKGVPWTDQYFRDTILVQHVFPFLKNEENVIDVDEVTFVHDKAPCMTANMTQQLIQDNNINFWGNNRWPGNSPDLNAAERIGSILKDEVETRMLSEDKHDRYREETLKNHICDVLESMETDTELFENLLCSYPSRLEAIKKANGWHTDY</sequence>
<name>A0A815DXV9_ADIRI</name>
<accession>A0A815DXV9</accession>
<dbReference type="Gene3D" id="3.30.420.10">
    <property type="entry name" value="Ribonuclease H-like superfamily/Ribonuclease H"/>
    <property type="match status" value="1"/>
</dbReference>
<dbReference type="EMBL" id="CAJNOJ010000278">
    <property type="protein sequence ID" value="CAF1364156.1"/>
    <property type="molecule type" value="Genomic_DNA"/>
</dbReference>
<dbReference type="AlphaFoldDB" id="A0A815DXV9"/>
<keyword evidence="3" id="KW-1185">Reference proteome</keyword>